<dbReference type="AlphaFoldDB" id="A0A517NXP5"/>
<accession>A0A517NXP5</accession>
<evidence type="ECO:0000313" key="1">
    <source>
        <dbReference type="EMBL" id="QDT11876.1"/>
    </source>
</evidence>
<dbReference type="OrthoDB" id="272277at2"/>
<dbReference type="EMBL" id="CP036526">
    <property type="protein sequence ID" value="QDT11876.1"/>
    <property type="molecule type" value="Genomic_DNA"/>
</dbReference>
<protein>
    <recommendedName>
        <fullName evidence="3">FlgN protein</fullName>
    </recommendedName>
</protein>
<dbReference type="RefSeq" id="WP_145419639.1">
    <property type="nucleotide sequence ID" value="NZ_CP036526.1"/>
</dbReference>
<organism evidence="1 2">
    <name type="scientific">Stieleria marina</name>
    <dbReference type="NCBI Taxonomy" id="1930275"/>
    <lineage>
        <taxon>Bacteria</taxon>
        <taxon>Pseudomonadati</taxon>
        <taxon>Planctomycetota</taxon>
        <taxon>Planctomycetia</taxon>
        <taxon>Pirellulales</taxon>
        <taxon>Pirellulaceae</taxon>
        <taxon>Stieleria</taxon>
    </lineage>
</organism>
<evidence type="ECO:0008006" key="3">
    <source>
        <dbReference type="Google" id="ProtNLM"/>
    </source>
</evidence>
<name>A0A517NXP5_9BACT</name>
<proteinExistence type="predicted"/>
<reference evidence="1 2" key="1">
    <citation type="submission" date="2019-02" db="EMBL/GenBank/DDBJ databases">
        <title>Deep-cultivation of Planctomycetes and their phenomic and genomic characterization uncovers novel biology.</title>
        <authorList>
            <person name="Wiegand S."/>
            <person name="Jogler M."/>
            <person name="Boedeker C."/>
            <person name="Pinto D."/>
            <person name="Vollmers J."/>
            <person name="Rivas-Marin E."/>
            <person name="Kohn T."/>
            <person name="Peeters S.H."/>
            <person name="Heuer A."/>
            <person name="Rast P."/>
            <person name="Oberbeckmann S."/>
            <person name="Bunk B."/>
            <person name="Jeske O."/>
            <person name="Meyerdierks A."/>
            <person name="Storesund J.E."/>
            <person name="Kallscheuer N."/>
            <person name="Luecker S."/>
            <person name="Lage O.M."/>
            <person name="Pohl T."/>
            <person name="Merkel B.J."/>
            <person name="Hornburger P."/>
            <person name="Mueller R.-W."/>
            <person name="Bruemmer F."/>
            <person name="Labrenz M."/>
            <person name="Spormann A.M."/>
            <person name="Op den Camp H."/>
            <person name="Overmann J."/>
            <person name="Amann R."/>
            <person name="Jetten M.S.M."/>
            <person name="Mascher T."/>
            <person name="Medema M.H."/>
            <person name="Devos D.P."/>
            <person name="Kaster A.-K."/>
            <person name="Ovreas L."/>
            <person name="Rohde M."/>
            <person name="Galperin M.Y."/>
            <person name="Jogler C."/>
        </authorList>
    </citation>
    <scope>NUCLEOTIDE SEQUENCE [LARGE SCALE GENOMIC DNA]</scope>
    <source>
        <strain evidence="1 2">K23_9</strain>
    </source>
</reference>
<dbReference type="Proteomes" id="UP000319817">
    <property type="component" value="Chromosome"/>
</dbReference>
<keyword evidence="2" id="KW-1185">Reference proteome</keyword>
<sequence>MCDKAQYTQLHKLTLQLLQQYKLLDQVVDALNEGPAESIDDINEQMLAIKETEKSLLPLREVFRQTNDSLPDELRNPTDETIELVKGLMPKLAQLEKTTLESANRLFPKIQESVRAVQMQNAYGGGRRG</sequence>
<evidence type="ECO:0000313" key="2">
    <source>
        <dbReference type="Proteomes" id="UP000319817"/>
    </source>
</evidence>
<gene>
    <name evidence="1" type="ORF">K239x_38780</name>
</gene>